<proteinExistence type="predicted"/>
<dbReference type="AlphaFoldDB" id="A0AAE3F1W8"/>
<evidence type="ECO:0000313" key="1">
    <source>
        <dbReference type="EMBL" id="MCG4765913.1"/>
    </source>
</evidence>
<dbReference type="Proteomes" id="UP001199915">
    <property type="component" value="Unassembled WGS sequence"/>
</dbReference>
<evidence type="ECO:0000313" key="2">
    <source>
        <dbReference type="Proteomes" id="UP001199915"/>
    </source>
</evidence>
<dbReference type="Pfam" id="PF07388">
    <property type="entry name" value="A-2_8-polyST"/>
    <property type="match status" value="1"/>
</dbReference>
<accession>A0AAE3F1W8</accession>
<name>A0AAE3F1W8_9FIRM</name>
<organism evidence="1 2">
    <name type="scientific">Fusicatenibacter saccharivorans</name>
    <dbReference type="NCBI Taxonomy" id="1150298"/>
    <lineage>
        <taxon>Bacteria</taxon>
        <taxon>Bacillati</taxon>
        <taxon>Bacillota</taxon>
        <taxon>Clostridia</taxon>
        <taxon>Lachnospirales</taxon>
        <taxon>Lachnospiraceae</taxon>
        <taxon>Fusicatenibacter</taxon>
    </lineage>
</organism>
<protein>
    <submittedName>
        <fullName evidence="1">Alpha-2,8-polysialyltransferase family protein</fullName>
    </submittedName>
</protein>
<dbReference type="InterPro" id="IPR010866">
    <property type="entry name" value="A-2_8-polyST"/>
</dbReference>
<dbReference type="EMBL" id="JAKNFS010000013">
    <property type="protein sequence ID" value="MCG4765913.1"/>
    <property type="molecule type" value="Genomic_DNA"/>
</dbReference>
<reference evidence="1" key="1">
    <citation type="submission" date="2022-01" db="EMBL/GenBank/DDBJ databases">
        <title>Collection of gut derived symbiotic bacterial strains cultured from healthy donors.</title>
        <authorList>
            <person name="Lin H."/>
            <person name="Kohout C."/>
            <person name="Waligurski E."/>
            <person name="Pamer E.G."/>
        </authorList>
    </citation>
    <scope>NUCLEOTIDE SEQUENCE</scope>
    <source>
        <strain evidence="1">DFI.5.49</strain>
    </source>
</reference>
<gene>
    <name evidence="1" type="ORF">L0N21_10405</name>
</gene>
<comment type="caution">
    <text evidence="1">The sequence shown here is derived from an EMBL/GenBank/DDBJ whole genome shotgun (WGS) entry which is preliminary data.</text>
</comment>
<sequence>MKKLIICNNVYQTLVALWIVYMDKNEATWDAIVSDHMNDSEDIVQRIKECGLFEQVYHVKSLELTKNQVSHNMFTRKIDAIFPLYGLSKYVNIKPVYSDIYFANFDNFSQILYNALGHKLHDIKLHVFEEGLASYSSFANFYSDLKYFYGGNKSGIKRFLHKYLYKTKVIPGNLEEFLAFNPQLIQWNPECDINVLKKIDCSDLKFRGIVNNVFQYDSFVNEYDKKYIFFEESFFADGAGVNDVELIEALADKVGKQNMMVKIHPRNPVNRFEKLGYKTNHNTAIPWEVIVMNTDDISDKVLITVASSCILNPIIVFGKEVHAFSLYDCIDHIPPILQGGYWELVEKVYLNYPEMIHRCRSIEEIT</sequence>
<dbReference type="RefSeq" id="WP_238033287.1">
    <property type="nucleotide sequence ID" value="NZ_JAKNFS010000013.1"/>
</dbReference>